<accession>A0A9P6KV31</accession>
<comment type="caution">
    <text evidence="1">The sequence shown here is derived from an EMBL/GenBank/DDBJ whole genome shotgun (WGS) entry which is preliminary data.</text>
</comment>
<reference evidence="1" key="1">
    <citation type="journal article" date="2020" name="Mol. Plant Microbe Interact.">
        <title>Genome Sequence of the Biocontrol Agent Coniothyrium minitans strain Conio (IMI 134523).</title>
        <authorList>
            <person name="Patel D."/>
            <person name="Shittu T.A."/>
            <person name="Baroncelli R."/>
            <person name="Muthumeenakshi S."/>
            <person name="Osborne T.H."/>
            <person name="Janganan T.K."/>
            <person name="Sreenivasaprasad S."/>
        </authorList>
    </citation>
    <scope>NUCLEOTIDE SEQUENCE</scope>
    <source>
        <strain evidence="1">Conio</strain>
    </source>
</reference>
<evidence type="ECO:0000313" key="1">
    <source>
        <dbReference type="EMBL" id="KAF9739987.1"/>
    </source>
</evidence>
<sequence length="420" mass="46475">MKVEIYCLTAFTRPCVAWPLQRAGVDLSLGRRRHCLMRTRLRARAHDTYDSTGPARRSRGNSGAGWWPFREGEVLGAGSGVKRFRVGLARVPLVTMASLHRSTVRFLCEDKQETLSRWPRRGTRRNPSRDLHLCPFASRDCEGPEHAHRSHVTESRCRKCVLAPCIARHEYRRLWGLSHDGVGGRAPVILGAAIPPRCVNPDAHFMFGHAFRFDGRVTVRTRSSWPQLLRQRVAVSSSNAHAARALGPEGAGNSGQGMLCLCSCVGTDYTTSVQRLGAAEKSTASTQQSVSFKREEGRLSTADCRLQWENGPVSFTLALRQPEGTRAPDFQRLTPAPLANLSALASPVPVFRRGSSRGPRFSAASACVGKYNAAYVSLRRARSARNHQPSGPATWQFRRQRVPNEDNNATARFANRIASL</sequence>
<evidence type="ECO:0000313" key="2">
    <source>
        <dbReference type="Proteomes" id="UP000756921"/>
    </source>
</evidence>
<name>A0A9P6KV31_9PLEO</name>
<dbReference type="Proteomes" id="UP000756921">
    <property type="component" value="Unassembled WGS sequence"/>
</dbReference>
<gene>
    <name evidence="1" type="ORF">PMIN01_02622</name>
</gene>
<dbReference type="EMBL" id="WJXW01000002">
    <property type="protein sequence ID" value="KAF9739987.1"/>
    <property type="molecule type" value="Genomic_DNA"/>
</dbReference>
<proteinExistence type="predicted"/>
<dbReference type="AlphaFoldDB" id="A0A9P6KV31"/>
<organism evidence="1 2">
    <name type="scientific">Paraphaeosphaeria minitans</name>
    <dbReference type="NCBI Taxonomy" id="565426"/>
    <lineage>
        <taxon>Eukaryota</taxon>
        <taxon>Fungi</taxon>
        <taxon>Dikarya</taxon>
        <taxon>Ascomycota</taxon>
        <taxon>Pezizomycotina</taxon>
        <taxon>Dothideomycetes</taxon>
        <taxon>Pleosporomycetidae</taxon>
        <taxon>Pleosporales</taxon>
        <taxon>Massarineae</taxon>
        <taxon>Didymosphaeriaceae</taxon>
        <taxon>Paraphaeosphaeria</taxon>
    </lineage>
</organism>
<keyword evidence="2" id="KW-1185">Reference proteome</keyword>
<protein>
    <submittedName>
        <fullName evidence="1">Uncharacterized protein</fullName>
    </submittedName>
</protein>